<dbReference type="EMBL" id="BOMY01000035">
    <property type="protein sequence ID" value="GIF22722.1"/>
    <property type="molecule type" value="Genomic_DNA"/>
</dbReference>
<accession>A0A919NSE9</accession>
<dbReference type="InterPro" id="IPR029442">
    <property type="entry name" value="GyrI-like"/>
</dbReference>
<gene>
    <name evidence="2" type="ORF">Ate02nite_54520</name>
</gene>
<dbReference type="Gene3D" id="3.20.80.10">
    <property type="entry name" value="Regulatory factor, effector binding domain"/>
    <property type="match status" value="1"/>
</dbReference>
<dbReference type="SUPFAM" id="SSF55136">
    <property type="entry name" value="Probable bacterial effector-binding domain"/>
    <property type="match status" value="1"/>
</dbReference>
<dbReference type="Pfam" id="PF06445">
    <property type="entry name" value="GyrI-like"/>
    <property type="match status" value="1"/>
</dbReference>
<dbReference type="AlphaFoldDB" id="A0A919NSE9"/>
<dbReference type="SMART" id="SM00871">
    <property type="entry name" value="AraC_E_bind"/>
    <property type="match status" value="1"/>
</dbReference>
<comment type="caution">
    <text evidence="2">The sequence shown here is derived from an EMBL/GenBank/DDBJ whole genome shotgun (WGS) entry which is preliminary data.</text>
</comment>
<dbReference type="RefSeq" id="WP_203810497.1">
    <property type="nucleotide sequence ID" value="NZ_BOMY01000035.1"/>
</dbReference>
<name>A0A919NSE9_9ACTN</name>
<reference evidence="2" key="1">
    <citation type="submission" date="2021-01" db="EMBL/GenBank/DDBJ databases">
        <title>Whole genome shotgun sequence of Actinoplanes tereljensis NBRC 105297.</title>
        <authorList>
            <person name="Komaki H."/>
            <person name="Tamura T."/>
        </authorList>
    </citation>
    <scope>NUCLEOTIDE SEQUENCE</scope>
    <source>
        <strain evidence="2">NBRC 105297</strain>
    </source>
</reference>
<evidence type="ECO:0000313" key="2">
    <source>
        <dbReference type="EMBL" id="GIF22722.1"/>
    </source>
</evidence>
<keyword evidence="3" id="KW-1185">Reference proteome</keyword>
<dbReference type="Proteomes" id="UP000623608">
    <property type="component" value="Unassembled WGS sequence"/>
</dbReference>
<evidence type="ECO:0000313" key="3">
    <source>
        <dbReference type="Proteomes" id="UP000623608"/>
    </source>
</evidence>
<protein>
    <submittedName>
        <fullName evidence="2">DNA gyrase inhibitor</fullName>
    </submittedName>
</protein>
<feature type="domain" description="AraC effector-binding" evidence="1">
    <location>
        <begin position="5"/>
        <end position="162"/>
    </location>
</feature>
<sequence length="164" mass="18380">MEIIDGPAVVAIADRHYAGLRTITPFKGMFAVRDRLMKELYGWLDDHEIATGRTFFRLHVVDMDGPMDVEVGVLTDGPVEGDERVKAAVLPAGRYATLTYTGHGRPANGALIDWVRQQDLALDCVADPAGDRFGCRYEAYLTDPRTERMKTRWQIELAIRLADD</sequence>
<dbReference type="InterPro" id="IPR010499">
    <property type="entry name" value="AraC_E-bd"/>
</dbReference>
<evidence type="ECO:0000259" key="1">
    <source>
        <dbReference type="SMART" id="SM00871"/>
    </source>
</evidence>
<proteinExistence type="predicted"/>
<dbReference type="InterPro" id="IPR011256">
    <property type="entry name" value="Reg_factor_effector_dom_sf"/>
</dbReference>
<organism evidence="2 3">
    <name type="scientific">Paractinoplanes tereljensis</name>
    <dbReference type="NCBI Taxonomy" id="571912"/>
    <lineage>
        <taxon>Bacteria</taxon>
        <taxon>Bacillati</taxon>
        <taxon>Actinomycetota</taxon>
        <taxon>Actinomycetes</taxon>
        <taxon>Micromonosporales</taxon>
        <taxon>Micromonosporaceae</taxon>
        <taxon>Paractinoplanes</taxon>
    </lineage>
</organism>